<organism evidence="2 3">
    <name type="scientific">Kitasatospora cinereorecta</name>
    <dbReference type="NCBI Taxonomy" id="285560"/>
    <lineage>
        <taxon>Bacteria</taxon>
        <taxon>Bacillati</taxon>
        <taxon>Actinomycetota</taxon>
        <taxon>Actinomycetes</taxon>
        <taxon>Kitasatosporales</taxon>
        <taxon>Streptomycetaceae</taxon>
        <taxon>Kitasatospora</taxon>
    </lineage>
</organism>
<feature type="transmembrane region" description="Helical" evidence="1">
    <location>
        <begin position="41"/>
        <end position="61"/>
    </location>
</feature>
<evidence type="ECO:0000313" key="2">
    <source>
        <dbReference type="EMBL" id="MFC5646899.1"/>
    </source>
</evidence>
<proteinExistence type="predicted"/>
<keyword evidence="3" id="KW-1185">Reference proteome</keyword>
<name>A0ABW0VQ36_9ACTN</name>
<evidence type="ECO:0000256" key="1">
    <source>
        <dbReference type="SAM" id="Phobius"/>
    </source>
</evidence>
<dbReference type="Proteomes" id="UP001596066">
    <property type="component" value="Unassembled WGS sequence"/>
</dbReference>
<keyword evidence="1" id="KW-0472">Membrane</keyword>
<keyword evidence="1" id="KW-1133">Transmembrane helix</keyword>
<dbReference type="RefSeq" id="WP_346148022.1">
    <property type="nucleotide sequence ID" value="NZ_BAAAUA010000043.1"/>
</dbReference>
<comment type="caution">
    <text evidence="2">The sequence shown here is derived from an EMBL/GenBank/DDBJ whole genome shotgun (WGS) entry which is preliminary data.</text>
</comment>
<sequence length="163" mass="17366">MTWMKAVPRPRLDGGAVAVSVLTVLGLETIALTALPIEDRPAVGGALFAANAAALGTAGVLRHRLRRRRRAEVRPAETAGEASFTARSLEGFPMDVVRPLLPGPGPVSLDRLHTAWILAAHGHDVAWIAHHLDLPSETVRPLVAAARQRHPTTGPNRAPHVPD</sequence>
<evidence type="ECO:0000313" key="3">
    <source>
        <dbReference type="Proteomes" id="UP001596066"/>
    </source>
</evidence>
<accession>A0ABW0VQ36</accession>
<dbReference type="EMBL" id="JBHSOC010000119">
    <property type="protein sequence ID" value="MFC5646899.1"/>
    <property type="molecule type" value="Genomic_DNA"/>
</dbReference>
<protein>
    <submittedName>
        <fullName evidence="2">Uncharacterized protein</fullName>
    </submittedName>
</protein>
<reference evidence="3" key="1">
    <citation type="journal article" date="2019" name="Int. J. Syst. Evol. Microbiol.">
        <title>The Global Catalogue of Microorganisms (GCM) 10K type strain sequencing project: providing services to taxonomists for standard genome sequencing and annotation.</title>
        <authorList>
            <consortium name="The Broad Institute Genomics Platform"/>
            <consortium name="The Broad Institute Genome Sequencing Center for Infectious Disease"/>
            <person name="Wu L."/>
            <person name="Ma J."/>
        </authorList>
    </citation>
    <scope>NUCLEOTIDE SEQUENCE [LARGE SCALE GENOMIC DNA]</scope>
    <source>
        <strain evidence="3">CGMCC 4.1622</strain>
    </source>
</reference>
<feature type="transmembrane region" description="Helical" evidence="1">
    <location>
        <begin position="12"/>
        <end position="35"/>
    </location>
</feature>
<gene>
    <name evidence="2" type="ORF">ACFPZF_36855</name>
</gene>
<keyword evidence="1" id="KW-0812">Transmembrane</keyword>